<evidence type="ECO:0000313" key="1">
    <source>
        <dbReference type="EMBL" id="MEJ2885217.1"/>
    </source>
</evidence>
<comment type="caution">
    <text evidence="1">The sequence shown here is derived from an EMBL/GenBank/DDBJ whole genome shotgun (WGS) entry which is preliminary data.</text>
</comment>
<name>A0ABU8MZR3_9PSEU</name>
<accession>A0ABU8MZR3</accession>
<dbReference type="Proteomes" id="UP001370100">
    <property type="component" value="Unassembled WGS sequence"/>
</dbReference>
<keyword evidence="2" id="KW-1185">Reference proteome</keyword>
<sequence>MSTEVRSRVAFVIMPFAEEFLSIYEQLIRPGIEAAGFQVRRGDDLEQMRNILRDVIEGIAYSDIVVADLTGLNPNVLYEVGIAHGLRKPVIMITQDIDKLPFDLRSYRVISYSAHFSAAADLLANLESVSKAYFDSATQTVGSGPVSDFYAIETGEDGTRGQPGARRPPKREVEDRHWLQSILDSMKSMSDALGNFSDIPKNLKDIVDAGRMSVELASVPNKADEARENLKLRISQFAQQIEENREAASQYFDGLPDFFANNFMNIDEKDPTQKRMTISLIEVAQAMQKQSEDLRLSLIAPMSDFSTVDTRSGLVMHDDLLDVFVRAEVLSRLRAYVELATNIESFCGRLVRLLQGKISPLND</sequence>
<dbReference type="SUPFAM" id="SSF52309">
    <property type="entry name" value="N-(deoxy)ribosyltransferase-like"/>
    <property type="match status" value="1"/>
</dbReference>
<gene>
    <name evidence="1" type="ORF">WCD41_02045</name>
</gene>
<reference evidence="1 2" key="1">
    <citation type="submission" date="2024-03" db="EMBL/GenBank/DDBJ databases">
        <title>Actinomycetospora sp. OC33-EN06, a novel actinomycete isolated from wild orchid (Aerides multiflora).</title>
        <authorList>
            <person name="Suriyachadkun C."/>
        </authorList>
    </citation>
    <scope>NUCLEOTIDE SEQUENCE [LARGE SCALE GENOMIC DNA]</scope>
    <source>
        <strain evidence="1 2">OC33-EN06</strain>
    </source>
</reference>
<protein>
    <submittedName>
        <fullName evidence="1">Nucleoside 2-deoxyribosyltransferase</fullName>
    </submittedName>
</protein>
<dbReference type="Gene3D" id="3.40.50.450">
    <property type="match status" value="1"/>
</dbReference>
<dbReference type="RefSeq" id="WP_337711710.1">
    <property type="nucleotide sequence ID" value="NZ_JBBEGL010000001.1"/>
</dbReference>
<organism evidence="1 2">
    <name type="scientific">Actinomycetospora aeridis</name>
    <dbReference type="NCBI Taxonomy" id="3129231"/>
    <lineage>
        <taxon>Bacteria</taxon>
        <taxon>Bacillati</taxon>
        <taxon>Actinomycetota</taxon>
        <taxon>Actinomycetes</taxon>
        <taxon>Pseudonocardiales</taxon>
        <taxon>Pseudonocardiaceae</taxon>
        <taxon>Actinomycetospora</taxon>
    </lineage>
</organism>
<dbReference type="EMBL" id="JBBEGL010000001">
    <property type="protein sequence ID" value="MEJ2885217.1"/>
    <property type="molecule type" value="Genomic_DNA"/>
</dbReference>
<dbReference type="Pfam" id="PF05014">
    <property type="entry name" value="Nuc_deoxyrib_tr"/>
    <property type="match status" value="1"/>
</dbReference>
<evidence type="ECO:0000313" key="2">
    <source>
        <dbReference type="Proteomes" id="UP001370100"/>
    </source>
</evidence>
<dbReference type="InterPro" id="IPR007710">
    <property type="entry name" value="Nucleoside_deoxyribTrfase"/>
</dbReference>
<proteinExistence type="predicted"/>